<dbReference type="InterPro" id="IPR011009">
    <property type="entry name" value="Kinase-like_dom_sf"/>
</dbReference>
<dbReference type="GO" id="GO:0005524">
    <property type="term" value="F:ATP binding"/>
    <property type="evidence" value="ECO:0007669"/>
    <property type="project" value="UniProtKB-KW"/>
</dbReference>
<evidence type="ECO:0000256" key="3">
    <source>
        <dbReference type="SAM" id="Coils"/>
    </source>
</evidence>
<reference evidence="6 7" key="2">
    <citation type="journal article" date="2017" name="Genome Biol.">
        <title>New reference genome sequences of hot pepper reveal the massive evolution of plant disease-resistance genes by retroduplication.</title>
        <authorList>
            <person name="Kim S."/>
            <person name="Park J."/>
            <person name="Yeom S.I."/>
            <person name="Kim Y.M."/>
            <person name="Seo E."/>
            <person name="Kim K.T."/>
            <person name="Kim M.S."/>
            <person name="Lee J.M."/>
            <person name="Cheong K."/>
            <person name="Shin H.S."/>
            <person name="Kim S.B."/>
            <person name="Han K."/>
            <person name="Lee J."/>
            <person name="Park M."/>
            <person name="Lee H.A."/>
            <person name="Lee H.Y."/>
            <person name="Lee Y."/>
            <person name="Oh S."/>
            <person name="Lee J.H."/>
            <person name="Choi E."/>
            <person name="Choi E."/>
            <person name="Lee S.E."/>
            <person name="Jeon J."/>
            <person name="Kim H."/>
            <person name="Choi G."/>
            <person name="Song H."/>
            <person name="Lee J."/>
            <person name="Lee S.C."/>
            <person name="Kwon J.K."/>
            <person name="Lee H.Y."/>
            <person name="Koo N."/>
            <person name="Hong Y."/>
            <person name="Kim R.W."/>
            <person name="Kang W.H."/>
            <person name="Huh J.H."/>
            <person name="Kang B.C."/>
            <person name="Yang T.J."/>
            <person name="Lee Y.H."/>
            <person name="Bennetzen J.L."/>
            <person name="Choi D."/>
        </authorList>
    </citation>
    <scope>NUCLEOTIDE SEQUENCE [LARGE SCALE GENOMIC DNA]</scope>
    <source>
        <strain evidence="7">cv. CM334</strain>
    </source>
</reference>
<dbReference type="InterPro" id="IPR000719">
    <property type="entry name" value="Prot_kinase_dom"/>
</dbReference>
<dbReference type="Pfam" id="PF00069">
    <property type="entry name" value="Pkinase"/>
    <property type="match status" value="1"/>
</dbReference>
<keyword evidence="1" id="KW-0547">Nucleotide-binding</keyword>
<dbReference type="GO" id="GO:0007165">
    <property type="term" value="P:signal transduction"/>
    <property type="evidence" value="ECO:0000318"/>
    <property type="project" value="GO_Central"/>
</dbReference>
<dbReference type="GO" id="GO:0004672">
    <property type="term" value="F:protein kinase activity"/>
    <property type="evidence" value="ECO:0000318"/>
    <property type="project" value="GO_Central"/>
</dbReference>
<evidence type="ECO:0000256" key="2">
    <source>
        <dbReference type="ARBA" id="ARBA00022840"/>
    </source>
</evidence>
<dbReference type="Gramene" id="PHT75269">
    <property type="protein sequence ID" value="PHT75269"/>
    <property type="gene ID" value="T459_18791"/>
</dbReference>
<feature type="coiled-coil region" evidence="3">
    <location>
        <begin position="194"/>
        <end position="221"/>
    </location>
</feature>
<evidence type="ECO:0000256" key="1">
    <source>
        <dbReference type="ARBA" id="ARBA00022741"/>
    </source>
</evidence>
<dbReference type="Proteomes" id="UP000222542">
    <property type="component" value="Unassembled WGS sequence"/>
</dbReference>
<protein>
    <recommendedName>
        <fullName evidence="4">Protein kinase domain-containing protein</fullName>
    </recommendedName>
</protein>
<feature type="domain" description="Protein kinase" evidence="4">
    <location>
        <begin position="1"/>
        <end position="270"/>
    </location>
</feature>
<dbReference type="SMR" id="A0A2G2YZU2"/>
<dbReference type="SMART" id="SM00220">
    <property type="entry name" value="S_TKc"/>
    <property type="match status" value="1"/>
</dbReference>
<evidence type="ECO:0000313" key="6">
    <source>
        <dbReference type="EMBL" id="PHT75290.1"/>
    </source>
</evidence>
<evidence type="ECO:0000313" key="5">
    <source>
        <dbReference type="EMBL" id="PHT75269.1"/>
    </source>
</evidence>
<keyword evidence="2" id="KW-0067">ATP-binding</keyword>
<dbReference type="EMBL" id="AYRZ02000007">
    <property type="protein sequence ID" value="PHT75269.1"/>
    <property type="molecule type" value="Genomic_DNA"/>
</dbReference>
<keyword evidence="3" id="KW-0175">Coiled coil</keyword>
<proteinExistence type="predicted"/>
<dbReference type="PANTHER" id="PTHR27001:SF118">
    <property type="entry name" value="OS01G0253100 PROTEIN"/>
    <property type="match status" value="1"/>
</dbReference>
<dbReference type="PROSITE" id="PS50011">
    <property type="entry name" value="PROTEIN_KINASE_DOM"/>
    <property type="match status" value="1"/>
</dbReference>
<name>A0A2G2YZU2_CAPAN</name>
<dbReference type="Gene3D" id="1.10.510.10">
    <property type="entry name" value="Transferase(Phosphotransferase) domain 1"/>
    <property type="match status" value="1"/>
</dbReference>
<dbReference type="SUPFAM" id="SSF56112">
    <property type="entry name" value="Protein kinase-like (PK-like)"/>
    <property type="match status" value="1"/>
</dbReference>
<accession>A0A2G2YZU2</accession>
<dbReference type="Gramene" id="PHT75290">
    <property type="protein sequence ID" value="PHT75290"/>
    <property type="gene ID" value="T459_18812"/>
</dbReference>
<dbReference type="EMBL" id="AYRZ02000007">
    <property type="protein sequence ID" value="PHT75290.1"/>
    <property type="molecule type" value="Genomic_DNA"/>
</dbReference>
<gene>
    <name evidence="5" type="ORF">T459_18791</name>
    <name evidence="6" type="ORF">T459_18812</name>
</gene>
<organism evidence="6 7">
    <name type="scientific">Capsicum annuum</name>
    <name type="common">Capsicum pepper</name>
    <dbReference type="NCBI Taxonomy" id="4072"/>
    <lineage>
        <taxon>Eukaryota</taxon>
        <taxon>Viridiplantae</taxon>
        <taxon>Streptophyta</taxon>
        <taxon>Embryophyta</taxon>
        <taxon>Tracheophyta</taxon>
        <taxon>Spermatophyta</taxon>
        <taxon>Magnoliopsida</taxon>
        <taxon>eudicotyledons</taxon>
        <taxon>Gunneridae</taxon>
        <taxon>Pentapetalae</taxon>
        <taxon>asterids</taxon>
        <taxon>lamiids</taxon>
        <taxon>Solanales</taxon>
        <taxon>Solanaceae</taxon>
        <taxon>Solanoideae</taxon>
        <taxon>Capsiceae</taxon>
        <taxon>Capsicum</taxon>
    </lineage>
</organism>
<reference evidence="6" key="1">
    <citation type="journal article" date="2014" name="Nat. Genet.">
        <title>Genome sequence of the hot pepper provides insights into the evolution of pungency in Capsicum species.</title>
        <authorList>
            <person name="Kim S."/>
            <person name="Park M."/>
            <person name="Yeom S.I."/>
            <person name="Kim Y.M."/>
            <person name="Lee J.M."/>
            <person name="Lee H.A."/>
            <person name="Seo E."/>
            <person name="Choi J."/>
            <person name="Cheong K."/>
            <person name="Kim K.T."/>
            <person name="Jung K."/>
            <person name="Lee G.W."/>
            <person name="Oh S.K."/>
            <person name="Bae C."/>
            <person name="Kim S.B."/>
            <person name="Lee H.Y."/>
            <person name="Kim S.Y."/>
            <person name="Kim M.S."/>
            <person name="Kang B.C."/>
            <person name="Jo Y.D."/>
            <person name="Yang H.B."/>
            <person name="Jeong H.J."/>
            <person name="Kang W.H."/>
            <person name="Kwon J.K."/>
            <person name="Shin C."/>
            <person name="Lim J.Y."/>
            <person name="Park J.H."/>
            <person name="Huh J.H."/>
            <person name="Kim J.S."/>
            <person name="Kim B.D."/>
            <person name="Cohen O."/>
            <person name="Paran I."/>
            <person name="Suh M.C."/>
            <person name="Lee S.B."/>
            <person name="Kim Y.K."/>
            <person name="Shin Y."/>
            <person name="Noh S.J."/>
            <person name="Park J."/>
            <person name="Seo Y.S."/>
            <person name="Kwon S.Y."/>
            <person name="Kim H.A."/>
            <person name="Park J.M."/>
            <person name="Kim H.J."/>
            <person name="Choi S.B."/>
            <person name="Bosland P.W."/>
            <person name="Reeves G."/>
            <person name="Jo S.H."/>
            <person name="Lee B.W."/>
            <person name="Cho H.T."/>
            <person name="Choi H.S."/>
            <person name="Lee M.S."/>
            <person name="Yu Y."/>
            <person name="Do Choi Y."/>
            <person name="Park B.S."/>
            <person name="van Deynze A."/>
            <person name="Ashrafi H."/>
            <person name="Hill T."/>
            <person name="Kim W.T."/>
            <person name="Pai H.S."/>
            <person name="Ahn H.K."/>
            <person name="Yeam I."/>
            <person name="Giovannoni J.J."/>
            <person name="Rose J.K."/>
            <person name="Sorensen I."/>
            <person name="Lee S.J."/>
            <person name="Kim R.W."/>
            <person name="Choi I.Y."/>
            <person name="Choi B.S."/>
            <person name="Lim J.S."/>
            <person name="Lee Y.H."/>
            <person name="Choi D."/>
        </authorList>
    </citation>
    <scope>NUCLEOTIDE SEQUENCE [LARGE SCALE GENOMIC DNA]</scope>
</reference>
<dbReference type="PANTHER" id="PTHR27001">
    <property type="entry name" value="OS01G0253100 PROTEIN"/>
    <property type="match status" value="1"/>
</dbReference>
<keyword evidence="7" id="KW-1185">Reference proteome</keyword>
<comment type="caution">
    <text evidence="6">The sequence shown here is derived from an EMBL/GenBank/DDBJ whole genome shotgun (WGS) entry which is preliminary data.</text>
</comment>
<dbReference type="GO" id="GO:0005886">
    <property type="term" value="C:plasma membrane"/>
    <property type="evidence" value="ECO:0000318"/>
    <property type="project" value="GO_Central"/>
</dbReference>
<evidence type="ECO:0000259" key="4">
    <source>
        <dbReference type="PROSITE" id="PS50011"/>
    </source>
</evidence>
<sequence length="279" mass="31529">MGKVYKVQLSNENEWQLQAGDYAFKLSKATRWNIQTESEVSVLEELPYKNLLKLVGRGKGLVSNRNLKFLVTDWVPGGDLESARKDMDWDQIMRVLKSLAYAVYVVHRSGYCLCDLKPENVLLDQWGNAVLCDLAGCIKTGGHVEIETGGYVNNEDGSVATWEHDVFSYGMIVLQLLTGDVTKNNTGHNGFEIAKNIITRAEELTAEKEAAEENAGLVKLLKEQLIEQFKQMKKEKEIALGLLHLGLRCLRDRKTRVSDLEVMQHFHDIAPFDMIDSQL</sequence>
<evidence type="ECO:0000313" key="7">
    <source>
        <dbReference type="Proteomes" id="UP000222542"/>
    </source>
</evidence>
<dbReference type="AlphaFoldDB" id="A0A2G2YZU2"/>